<dbReference type="SUPFAM" id="SSF103473">
    <property type="entry name" value="MFS general substrate transporter"/>
    <property type="match status" value="1"/>
</dbReference>
<organism evidence="7 8">
    <name type="scientific">Rhodotorula toruloides (strain NP11)</name>
    <name type="common">Yeast</name>
    <name type="synonym">Rhodosporidium toruloides</name>
    <dbReference type="NCBI Taxonomy" id="1130832"/>
    <lineage>
        <taxon>Eukaryota</taxon>
        <taxon>Fungi</taxon>
        <taxon>Dikarya</taxon>
        <taxon>Basidiomycota</taxon>
        <taxon>Pucciniomycotina</taxon>
        <taxon>Microbotryomycetes</taxon>
        <taxon>Sporidiobolales</taxon>
        <taxon>Sporidiobolaceae</taxon>
        <taxon>Rhodotorula</taxon>
    </lineage>
</organism>
<feature type="transmembrane region" description="Helical" evidence="6">
    <location>
        <begin position="93"/>
        <end position="111"/>
    </location>
</feature>
<evidence type="ECO:0000256" key="2">
    <source>
        <dbReference type="ARBA" id="ARBA00022692"/>
    </source>
</evidence>
<evidence type="ECO:0000256" key="5">
    <source>
        <dbReference type="SAM" id="MobiDB-lite"/>
    </source>
</evidence>
<feature type="transmembrane region" description="Helical" evidence="6">
    <location>
        <begin position="513"/>
        <end position="534"/>
    </location>
</feature>
<feature type="transmembrane region" description="Helical" evidence="6">
    <location>
        <begin position="178"/>
        <end position="199"/>
    </location>
</feature>
<evidence type="ECO:0000256" key="6">
    <source>
        <dbReference type="SAM" id="Phobius"/>
    </source>
</evidence>
<dbReference type="Gene3D" id="1.20.1250.20">
    <property type="entry name" value="MFS general substrate transporter like domains"/>
    <property type="match status" value="1"/>
</dbReference>
<protein>
    <submittedName>
        <fullName evidence="7">MFS transporter</fullName>
    </submittedName>
</protein>
<dbReference type="HOGENOM" id="CLU_008455_13_2_1"/>
<dbReference type="eggNOG" id="KOG0255">
    <property type="taxonomic scope" value="Eukaryota"/>
</dbReference>
<feature type="transmembrane region" description="Helical" evidence="6">
    <location>
        <begin position="418"/>
        <end position="437"/>
    </location>
</feature>
<keyword evidence="2 6" id="KW-0812">Transmembrane</keyword>
<evidence type="ECO:0000256" key="3">
    <source>
        <dbReference type="ARBA" id="ARBA00022989"/>
    </source>
</evidence>
<dbReference type="InterPro" id="IPR036259">
    <property type="entry name" value="MFS_trans_sf"/>
</dbReference>
<keyword evidence="3 6" id="KW-1133">Transmembrane helix</keyword>
<dbReference type="Proteomes" id="UP000016926">
    <property type="component" value="Unassembled WGS sequence"/>
</dbReference>
<feature type="transmembrane region" description="Helical" evidence="6">
    <location>
        <begin position="348"/>
        <end position="368"/>
    </location>
</feature>
<evidence type="ECO:0000256" key="1">
    <source>
        <dbReference type="ARBA" id="ARBA00004141"/>
    </source>
</evidence>
<evidence type="ECO:0000256" key="4">
    <source>
        <dbReference type="ARBA" id="ARBA00023136"/>
    </source>
</evidence>
<accession>M7WK53</accession>
<dbReference type="GO" id="GO:0005886">
    <property type="term" value="C:plasma membrane"/>
    <property type="evidence" value="ECO:0007669"/>
    <property type="project" value="TreeGrafter"/>
</dbReference>
<feature type="transmembrane region" description="Helical" evidence="6">
    <location>
        <begin position="380"/>
        <end position="397"/>
    </location>
</feature>
<proteinExistence type="predicted"/>
<sequence>MTLARREYTHDAPPGTDFLDADGKAHSVHYPMPSDSIHDPLVWKPAYKAATYWLGAWWVFWACLPVGALSFIYPALIRDYNMTPVDISRVMGWNGLVLALVGFILLPYASAYGRRPMILLSNLVSKLNPIAGLIWITQTHTHRSFLWARNVYSIGAGAIEFLGLCLAGDLFFTQDAGFWHAIGFASLVLSSNVGAPILGAFEQRNHGWRNFFWFLAGILIFTQVVFAVFFPETLWHRTNASSRGEFVSSDPSGTTAQSEPETVSHDDEKDDKSPYSPATTDISTVNGLSTAQAAIIANVGKGYPSTAQRYSVFPPRNKQYSVVQNMLDMLVLSSFGSIILFTIWWSAFCGFLISTGFVASAIWAAPPYNFGPVAVGCTNIPPTIGIFLGFFVAGPVVDRDVAQQAKRNNGVREAEMRLRSAIAGGVVAVVGLVIYGIGLERQWHWSAILIPGIGLNQFASAFSVVAISSYATDVYKQYALEIGFITTLFKNSWVFGLGYFMNDLYVRVGPLKMTVLISIPLYAAIVLTVLFLWIGKATRRFSAKFAIMQRD</sequence>
<dbReference type="PANTHER" id="PTHR23502:SF149">
    <property type="entry name" value="TRANSPORTER, PUTATIVE-RELATED"/>
    <property type="match status" value="1"/>
</dbReference>
<reference evidence="7 8" key="1">
    <citation type="journal article" date="2012" name="Nat. Commun.">
        <title>A multi-omic map of the lipid-producing yeast Rhodosporidium toruloides.</title>
        <authorList>
            <person name="Zhu Z."/>
            <person name="Zhang S."/>
            <person name="Liu H."/>
            <person name="Shen H."/>
            <person name="Lin X."/>
            <person name="Yang F."/>
            <person name="Zhou Y.J."/>
            <person name="Jin G."/>
            <person name="Ye M."/>
            <person name="Zou H."/>
            <person name="Zou H."/>
            <person name="Zhao Z.K."/>
        </authorList>
    </citation>
    <scope>NUCLEOTIDE SEQUENCE [LARGE SCALE GENOMIC DNA]</scope>
    <source>
        <strain evidence="7 8">NP11</strain>
    </source>
</reference>
<feature type="transmembrane region" description="Helical" evidence="6">
    <location>
        <begin position="52"/>
        <end position="73"/>
    </location>
</feature>
<dbReference type="GO" id="GO:0022857">
    <property type="term" value="F:transmembrane transporter activity"/>
    <property type="evidence" value="ECO:0007669"/>
    <property type="project" value="InterPro"/>
</dbReference>
<gene>
    <name evidence="7" type="ORF">RHTO_06577</name>
</gene>
<dbReference type="RefSeq" id="XP_016269324.1">
    <property type="nucleotide sequence ID" value="XM_016420238.1"/>
</dbReference>
<dbReference type="PANTHER" id="PTHR23502">
    <property type="entry name" value="MAJOR FACILITATOR SUPERFAMILY"/>
    <property type="match status" value="1"/>
</dbReference>
<comment type="subcellular location">
    <subcellularLocation>
        <location evidence="1">Membrane</location>
        <topology evidence="1">Multi-pass membrane protein</topology>
    </subcellularLocation>
</comment>
<name>M7WK53_RHOT1</name>
<dbReference type="InterPro" id="IPR011701">
    <property type="entry name" value="MFS"/>
</dbReference>
<dbReference type="Pfam" id="PF07690">
    <property type="entry name" value="MFS_1"/>
    <property type="match status" value="1"/>
</dbReference>
<evidence type="ECO:0000313" key="8">
    <source>
        <dbReference type="Proteomes" id="UP000016926"/>
    </source>
</evidence>
<feature type="transmembrane region" description="Helical" evidence="6">
    <location>
        <begin position="211"/>
        <end position="230"/>
    </location>
</feature>
<evidence type="ECO:0000313" key="7">
    <source>
        <dbReference type="EMBL" id="EMS18205.1"/>
    </source>
</evidence>
<dbReference type="AlphaFoldDB" id="M7WK53"/>
<feature type="transmembrane region" description="Helical" evidence="6">
    <location>
        <begin position="478"/>
        <end position="501"/>
    </location>
</feature>
<dbReference type="GeneID" id="27370590"/>
<feature type="region of interest" description="Disordered" evidence="5">
    <location>
        <begin position="243"/>
        <end position="277"/>
    </location>
</feature>
<feature type="compositionally biased region" description="Basic and acidic residues" evidence="5">
    <location>
        <begin position="262"/>
        <end position="273"/>
    </location>
</feature>
<feature type="transmembrane region" description="Helical" evidence="6">
    <location>
        <begin position="322"/>
        <end position="341"/>
    </location>
</feature>
<dbReference type="OrthoDB" id="3352324at2759"/>
<feature type="transmembrane region" description="Helical" evidence="6">
    <location>
        <begin position="443"/>
        <end position="466"/>
    </location>
</feature>
<keyword evidence="4 6" id="KW-0472">Membrane</keyword>
<feature type="compositionally biased region" description="Polar residues" evidence="5">
    <location>
        <begin position="249"/>
        <end position="261"/>
    </location>
</feature>
<feature type="transmembrane region" description="Helical" evidence="6">
    <location>
        <begin position="151"/>
        <end position="172"/>
    </location>
</feature>
<dbReference type="EMBL" id="KB722685">
    <property type="protein sequence ID" value="EMS18205.1"/>
    <property type="molecule type" value="Genomic_DNA"/>
</dbReference>
<keyword evidence="8" id="KW-1185">Reference proteome</keyword>